<sequence>MHKEIERKFLVLRTDFLGSPEIPRKHFEQAYLLPEALHYEFNREDAEYKLDIFLNGEFARLMLSLRVSAEDRMALDQILFSDDGTPKVKPRIRILDGEEAVLTLKGKACGLSRDEFEVPLPLEMAKLAIRQAKSSLQKTRYFVPIGTRTFEVDVYEGPLQGLATAEVEFSESENPMDLTLPDWVGRDVSEEIEYSNAWLAEFGSCH</sequence>
<accession>A0A366H513</accession>
<evidence type="ECO:0000313" key="2">
    <source>
        <dbReference type="EMBL" id="RBP37117.1"/>
    </source>
</evidence>
<proteinExistence type="predicted"/>
<dbReference type="InterPro" id="IPR012042">
    <property type="entry name" value="NeuTTM/CthTTM-like"/>
</dbReference>
<dbReference type="InterPro" id="IPR023577">
    <property type="entry name" value="CYTH_domain"/>
</dbReference>
<dbReference type="RefSeq" id="WP_113934323.1">
    <property type="nucleotide sequence ID" value="NZ_JACCEU010000003.1"/>
</dbReference>
<dbReference type="SUPFAM" id="SSF55154">
    <property type="entry name" value="CYTH-like phosphatases"/>
    <property type="match status" value="1"/>
</dbReference>
<name>A0A366H513_9BURK</name>
<feature type="domain" description="CYTH" evidence="1">
    <location>
        <begin position="43"/>
        <end position="204"/>
    </location>
</feature>
<dbReference type="PROSITE" id="PS51707">
    <property type="entry name" value="CYTH"/>
    <property type="match status" value="1"/>
</dbReference>
<reference evidence="2 3" key="1">
    <citation type="submission" date="2018-06" db="EMBL/GenBank/DDBJ databases">
        <title>Genomic Encyclopedia of Type Strains, Phase IV (KMG-IV): sequencing the most valuable type-strain genomes for metagenomic binning, comparative biology and taxonomic classification.</title>
        <authorList>
            <person name="Goeker M."/>
        </authorList>
    </citation>
    <scope>NUCLEOTIDE SEQUENCE [LARGE SCALE GENOMIC DNA]</scope>
    <source>
        <strain evidence="2 3">DSM 25520</strain>
    </source>
</reference>
<organism evidence="2 3">
    <name type="scientific">Eoetvoesiella caeni</name>
    <dbReference type="NCBI Taxonomy" id="645616"/>
    <lineage>
        <taxon>Bacteria</taxon>
        <taxon>Pseudomonadati</taxon>
        <taxon>Pseudomonadota</taxon>
        <taxon>Betaproteobacteria</taxon>
        <taxon>Burkholderiales</taxon>
        <taxon>Alcaligenaceae</taxon>
        <taxon>Eoetvoesiella</taxon>
    </lineage>
</organism>
<keyword evidence="3" id="KW-1185">Reference proteome</keyword>
<dbReference type="EMBL" id="QNRQ01000010">
    <property type="protein sequence ID" value="RBP37117.1"/>
    <property type="molecule type" value="Genomic_DNA"/>
</dbReference>
<dbReference type="AlphaFoldDB" id="A0A366H513"/>
<evidence type="ECO:0000259" key="1">
    <source>
        <dbReference type="PROSITE" id="PS51707"/>
    </source>
</evidence>
<protein>
    <submittedName>
        <fullName evidence="2">CYTH domain-containing protein</fullName>
    </submittedName>
</protein>
<dbReference type="PANTHER" id="PTHR40114">
    <property type="entry name" value="SLR0698 PROTEIN"/>
    <property type="match status" value="1"/>
</dbReference>
<dbReference type="OrthoDB" id="9805588at2"/>
<dbReference type="Proteomes" id="UP000253628">
    <property type="component" value="Unassembled WGS sequence"/>
</dbReference>
<evidence type="ECO:0000313" key="3">
    <source>
        <dbReference type="Proteomes" id="UP000253628"/>
    </source>
</evidence>
<comment type="caution">
    <text evidence="2">The sequence shown here is derived from an EMBL/GenBank/DDBJ whole genome shotgun (WGS) entry which is preliminary data.</text>
</comment>
<dbReference type="InterPro" id="IPR033469">
    <property type="entry name" value="CYTH-like_dom_sf"/>
</dbReference>
<dbReference type="Gene3D" id="2.40.320.10">
    <property type="entry name" value="Hypothetical Protein Pfu-838710-001"/>
    <property type="match status" value="1"/>
</dbReference>
<dbReference type="PANTHER" id="PTHR40114:SF1">
    <property type="entry name" value="SLR0698 PROTEIN"/>
    <property type="match status" value="1"/>
</dbReference>
<dbReference type="Pfam" id="PF01928">
    <property type="entry name" value="CYTH"/>
    <property type="match status" value="1"/>
</dbReference>
<gene>
    <name evidence="2" type="ORF">DFR37_11068</name>
</gene>
<dbReference type="PIRSF" id="PIRSF016487">
    <property type="entry name" value="CYTH_UCP016487"/>
    <property type="match status" value="1"/>
</dbReference>